<comment type="pathway">
    <text evidence="2 11">Cofactor biosynthesis; NAD(+) biosynthesis; deamido-NAD(+) from nicotinate D-ribonucleotide: step 1/1.</text>
</comment>
<dbReference type="GO" id="GO:0004515">
    <property type="term" value="F:nicotinate-nucleotide adenylyltransferase activity"/>
    <property type="evidence" value="ECO:0007669"/>
    <property type="project" value="UniProtKB-UniRule"/>
</dbReference>
<evidence type="ECO:0000259" key="12">
    <source>
        <dbReference type="Pfam" id="PF01467"/>
    </source>
</evidence>
<dbReference type="RefSeq" id="WP_012843190.1">
    <property type="nucleotide sequence ID" value="NC_013501.1"/>
</dbReference>
<dbReference type="HOGENOM" id="CLU_069765_3_1_10"/>
<dbReference type="Proteomes" id="UP000002221">
    <property type="component" value="Chromosome"/>
</dbReference>
<protein>
    <recommendedName>
        <fullName evidence="11">Probable nicotinate-nucleotide adenylyltransferase</fullName>
        <ecNumber evidence="11">2.7.7.18</ecNumber>
    </recommendedName>
    <alternativeName>
        <fullName evidence="11">Deamido-NAD(+) diphosphorylase</fullName>
    </alternativeName>
    <alternativeName>
        <fullName evidence="11">Deamido-NAD(+) pyrophosphorylase</fullName>
    </alternativeName>
    <alternativeName>
        <fullName evidence="11">Nicotinate mononucleotide adenylyltransferase</fullName>
        <shortName evidence="11">NaMN adenylyltransferase</shortName>
    </alternativeName>
</protein>
<dbReference type="NCBIfam" id="TIGR00125">
    <property type="entry name" value="cyt_tran_rel"/>
    <property type="match status" value="1"/>
</dbReference>
<keyword evidence="13" id="KW-0378">Hydrolase</keyword>
<evidence type="ECO:0000256" key="10">
    <source>
        <dbReference type="ARBA" id="ARBA00048721"/>
    </source>
</evidence>
<dbReference type="UniPathway" id="UPA00253">
    <property type="reaction ID" value="UER00332"/>
</dbReference>
<keyword evidence="6 11" id="KW-0548">Nucleotidyltransferase</keyword>
<feature type="domain" description="Cytidyltransferase-like" evidence="12">
    <location>
        <begin position="8"/>
        <end position="169"/>
    </location>
</feature>
<evidence type="ECO:0000256" key="1">
    <source>
        <dbReference type="ARBA" id="ARBA00002324"/>
    </source>
</evidence>
<accession>D0MFQ1</accession>
<comment type="similarity">
    <text evidence="3 11">Belongs to the NadD family.</text>
</comment>
<evidence type="ECO:0000256" key="2">
    <source>
        <dbReference type="ARBA" id="ARBA00005019"/>
    </source>
</evidence>
<dbReference type="EC" id="2.7.7.18" evidence="11"/>
<dbReference type="AlphaFoldDB" id="D0MFQ1"/>
<proteinExistence type="inferred from homology"/>
<evidence type="ECO:0000256" key="9">
    <source>
        <dbReference type="ARBA" id="ARBA00023027"/>
    </source>
</evidence>
<dbReference type="Gene3D" id="3.40.50.620">
    <property type="entry name" value="HUPs"/>
    <property type="match status" value="1"/>
</dbReference>
<dbReference type="EMBL" id="CP001807">
    <property type="protein sequence ID" value="ACY47578.1"/>
    <property type="molecule type" value="Genomic_DNA"/>
</dbReference>
<evidence type="ECO:0000256" key="5">
    <source>
        <dbReference type="ARBA" id="ARBA00022679"/>
    </source>
</evidence>
<dbReference type="SUPFAM" id="SSF52374">
    <property type="entry name" value="Nucleotidylyl transferase"/>
    <property type="match status" value="1"/>
</dbReference>
<organism evidence="13 14">
    <name type="scientific">Rhodothermus marinus (strain ATCC 43812 / DSM 4252 / R-10)</name>
    <name type="common">Rhodothermus obamensis</name>
    <dbReference type="NCBI Taxonomy" id="518766"/>
    <lineage>
        <taxon>Bacteria</taxon>
        <taxon>Pseudomonadati</taxon>
        <taxon>Rhodothermota</taxon>
        <taxon>Rhodothermia</taxon>
        <taxon>Rhodothermales</taxon>
        <taxon>Rhodothermaceae</taxon>
        <taxon>Rhodothermus</taxon>
    </lineage>
</organism>
<dbReference type="HAMAP" id="MF_00244">
    <property type="entry name" value="NaMN_adenylyltr"/>
    <property type="match status" value="1"/>
</dbReference>
<keyword evidence="9 11" id="KW-0520">NAD</keyword>
<comment type="catalytic activity">
    <reaction evidence="10 11">
        <text>nicotinate beta-D-ribonucleotide + ATP + H(+) = deamido-NAD(+) + diphosphate</text>
        <dbReference type="Rhea" id="RHEA:22860"/>
        <dbReference type="ChEBI" id="CHEBI:15378"/>
        <dbReference type="ChEBI" id="CHEBI:30616"/>
        <dbReference type="ChEBI" id="CHEBI:33019"/>
        <dbReference type="ChEBI" id="CHEBI:57502"/>
        <dbReference type="ChEBI" id="CHEBI:58437"/>
        <dbReference type="EC" id="2.7.7.18"/>
    </reaction>
</comment>
<evidence type="ECO:0000256" key="3">
    <source>
        <dbReference type="ARBA" id="ARBA00009014"/>
    </source>
</evidence>
<keyword evidence="4 11" id="KW-0662">Pyridine nucleotide biosynthesis</keyword>
<dbReference type="OrthoDB" id="5295945at2"/>
<sequence length="199" mass="22977">MARQRVGLFGGSFNPPHLAHLIVAEQVREQVGLDRVLWVPCHTPPHKDEQELAPPHHRLAMVRLAVEGNPFFEVSDIEIRRGGRSYTIDTIRALQAQHPDWELMLILGEDSLRTFHTWRAPEEIVARVPLIVYHRPDAPDHPVDPRFLARTTFVEAPLLEISATEIRQRCREGRSIRYLVPEPVRQYIIQNQLYGVSVR</sequence>
<dbReference type="KEGG" id="rmr:Rmar_0680"/>
<evidence type="ECO:0000313" key="14">
    <source>
        <dbReference type="Proteomes" id="UP000002221"/>
    </source>
</evidence>
<keyword evidence="5 11" id="KW-0808">Transferase</keyword>
<evidence type="ECO:0000256" key="7">
    <source>
        <dbReference type="ARBA" id="ARBA00022741"/>
    </source>
</evidence>
<name>D0MFQ1_RHOM4</name>
<dbReference type="GO" id="GO:0005524">
    <property type="term" value="F:ATP binding"/>
    <property type="evidence" value="ECO:0007669"/>
    <property type="project" value="UniProtKB-KW"/>
</dbReference>
<evidence type="ECO:0000256" key="6">
    <source>
        <dbReference type="ARBA" id="ARBA00022695"/>
    </source>
</evidence>
<dbReference type="PANTHER" id="PTHR39321:SF3">
    <property type="entry name" value="PHOSPHOPANTETHEINE ADENYLYLTRANSFERASE"/>
    <property type="match status" value="1"/>
</dbReference>
<dbReference type="InterPro" id="IPR014729">
    <property type="entry name" value="Rossmann-like_a/b/a_fold"/>
</dbReference>
<dbReference type="InterPro" id="IPR005248">
    <property type="entry name" value="NadD/NMNAT"/>
</dbReference>
<evidence type="ECO:0000256" key="11">
    <source>
        <dbReference type="HAMAP-Rule" id="MF_00244"/>
    </source>
</evidence>
<keyword evidence="8 11" id="KW-0067">ATP-binding</keyword>
<dbReference type="PANTHER" id="PTHR39321">
    <property type="entry name" value="NICOTINATE-NUCLEOTIDE ADENYLYLTRANSFERASE-RELATED"/>
    <property type="match status" value="1"/>
</dbReference>
<evidence type="ECO:0000256" key="4">
    <source>
        <dbReference type="ARBA" id="ARBA00022642"/>
    </source>
</evidence>
<dbReference type="STRING" id="518766.Rmar_0680"/>
<dbReference type="GO" id="GO:0016787">
    <property type="term" value="F:hydrolase activity"/>
    <property type="evidence" value="ECO:0007669"/>
    <property type="project" value="UniProtKB-KW"/>
</dbReference>
<evidence type="ECO:0000256" key="8">
    <source>
        <dbReference type="ARBA" id="ARBA00022840"/>
    </source>
</evidence>
<dbReference type="Pfam" id="PF01467">
    <property type="entry name" value="CTP_transf_like"/>
    <property type="match status" value="1"/>
</dbReference>
<comment type="function">
    <text evidence="1 11">Catalyzes the reversible adenylation of nicotinate mononucleotide (NaMN) to nicotinic acid adenine dinucleotide (NaAD).</text>
</comment>
<dbReference type="eggNOG" id="COG1057">
    <property type="taxonomic scope" value="Bacteria"/>
</dbReference>
<reference evidence="13 14" key="1">
    <citation type="journal article" date="2009" name="Stand. Genomic Sci.">
        <title>Complete genome sequence of Rhodothermus marinus type strain (R-10).</title>
        <authorList>
            <person name="Nolan M."/>
            <person name="Tindall B.J."/>
            <person name="Pomrenke H."/>
            <person name="Lapidus A."/>
            <person name="Copeland A."/>
            <person name="Glavina Del Rio T."/>
            <person name="Lucas S."/>
            <person name="Chen F."/>
            <person name="Tice H."/>
            <person name="Cheng J.F."/>
            <person name="Saunders E."/>
            <person name="Han C."/>
            <person name="Bruce D."/>
            <person name="Goodwin L."/>
            <person name="Chain P."/>
            <person name="Pitluck S."/>
            <person name="Ovchinikova G."/>
            <person name="Pati A."/>
            <person name="Ivanova N."/>
            <person name="Mavromatis K."/>
            <person name="Chen A."/>
            <person name="Palaniappan K."/>
            <person name="Land M."/>
            <person name="Hauser L."/>
            <person name="Chang Y.J."/>
            <person name="Jeffries C.D."/>
            <person name="Brettin T."/>
            <person name="Goker M."/>
            <person name="Bristow J."/>
            <person name="Eisen J.A."/>
            <person name="Markowitz V."/>
            <person name="Hugenholtz P."/>
            <person name="Kyrpides N.C."/>
            <person name="Klenk H.P."/>
            <person name="Detter J.C."/>
        </authorList>
    </citation>
    <scope>NUCLEOTIDE SEQUENCE [LARGE SCALE GENOMIC DNA]</scope>
    <source>
        <strain evidence="14">ATCC 43812 / DSM 4252 / R-10</strain>
    </source>
</reference>
<dbReference type="NCBIfam" id="NF000840">
    <property type="entry name" value="PRK00071.1-3"/>
    <property type="match status" value="1"/>
</dbReference>
<dbReference type="NCBIfam" id="TIGR00482">
    <property type="entry name" value="nicotinate (nicotinamide) nucleotide adenylyltransferase"/>
    <property type="match status" value="1"/>
</dbReference>
<gene>
    <name evidence="11" type="primary">nadD</name>
    <name evidence="13" type="ordered locus">Rmar_0680</name>
</gene>
<dbReference type="CDD" id="cd02165">
    <property type="entry name" value="NMNAT"/>
    <property type="match status" value="1"/>
</dbReference>
<dbReference type="GO" id="GO:0009435">
    <property type="term" value="P:NAD+ biosynthetic process"/>
    <property type="evidence" value="ECO:0007669"/>
    <property type="project" value="UniProtKB-UniRule"/>
</dbReference>
<keyword evidence="7 11" id="KW-0547">Nucleotide-binding</keyword>
<evidence type="ECO:0000313" key="13">
    <source>
        <dbReference type="EMBL" id="ACY47578.1"/>
    </source>
</evidence>
<keyword evidence="14" id="KW-1185">Reference proteome</keyword>
<dbReference type="InterPro" id="IPR004821">
    <property type="entry name" value="Cyt_trans-like"/>
</dbReference>